<feature type="domain" description="Glycosyl hydrolase family 92 N-terminal" evidence="6">
    <location>
        <begin position="29"/>
        <end position="246"/>
    </location>
</feature>
<evidence type="ECO:0000256" key="2">
    <source>
        <dbReference type="ARBA" id="ARBA00011245"/>
    </source>
</evidence>
<dbReference type="InterPro" id="IPR012939">
    <property type="entry name" value="Glyco_hydro_92"/>
</dbReference>
<feature type="domain" description="Glycosyl hydrolase family 92" evidence="5">
    <location>
        <begin position="252"/>
        <end position="709"/>
    </location>
</feature>
<proteinExistence type="predicted"/>
<sequence length="711" mass="81046">MNKFNLIIISLLLVASGCAQRQQIRYTDYVNPFLGTATLWDSIDLGYKPTRRTWGAEVFPGSSLPNAMVQVSPVTLFRSGSGYQYEDTVIYAFTHTNKGHWNLCHIPILPATGNFTADDYCSTYSHNNESAHPGYYQVFLQRYGINAEMTSTLRCAYHRFTFEAGKDKKLIVDLSTSNERIKDWQITQESENVFSGFQENSEKMYFYAVSNHAMKNIDSIRGESKSLSIVNFANSKEPLELKIGFSFVSIKNAKENLEKEIGNKDFAEIRNEATETWENLLSKIKVSGGTEKQRWVFYSSLYRSFLWPALRSDINGEFTDAKGEVVNKGFRYYTDPSFWDDYRNKLILLGMVSPDVAADVINSITDKGEKTGFMPTFFHGDHASTFVTGSYLRGLRGFDVNKAYHLILKNATEEGGRPHLMEYIAKGYISEMDIKNPKIETVAKAAVTKTLEYAYDDYAVALLAKELGDEENYNMLMKRTGNYKNLFDPSTELMRGRLENGEWVTPFDPEFPYYEYLYREANAWQSSFFAPHDTKGLINLYKSKDDFEKKVDSLFTIPWGGYEAHNLSGFIGQYCHGNQPDHSFPFLYYFVDKQEKSQVILDSCLNHFYGMGKHQLALAGMDDAGEMSSWYVFNAIGFYTYSPADPSYIISVPLFDKIEFTFGDGTQFSISKRNSGKKITDITYGGKKVDGYFISHSDLKKGKELVITTNQ</sequence>
<evidence type="ECO:0000259" key="5">
    <source>
        <dbReference type="Pfam" id="PF07971"/>
    </source>
</evidence>
<dbReference type="Gene3D" id="1.20.1610.10">
    <property type="entry name" value="alpha-1,2-mannosidases domains"/>
    <property type="match status" value="1"/>
</dbReference>
<keyword evidence="4" id="KW-0732">Signal</keyword>
<feature type="chain" id="PRO_5013120925" description="Alpha-1,2-mannosidase" evidence="4">
    <location>
        <begin position="22"/>
        <end position="711"/>
    </location>
</feature>
<dbReference type="Pfam" id="PF17678">
    <property type="entry name" value="Glyco_hydro_92N"/>
    <property type="match status" value="1"/>
</dbReference>
<organism evidence="7">
    <name type="scientific">uncultured Dysgonomonas sp</name>
    <dbReference type="NCBI Taxonomy" id="206096"/>
    <lineage>
        <taxon>Bacteria</taxon>
        <taxon>Pseudomonadati</taxon>
        <taxon>Bacteroidota</taxon>
        <taxon>Bacteroidia</taxon>
        <taxon>Bacteroidales</taxon>
        <taxon>Dysgonomonadaceae</taxon>
        <taxon>Dysgonomonas</taxon>
        <taxon>environmental samples</taxon>
    </lineage>
</organism>
<protein>
    <recommendedName>
        <fullName evidence="8">Alpha-1,2-mannosidase</fullName>
    </recommendedName>
</protein>
<comment type="cofactor">
    <cofactor evidence="1">
        <name>Ca(2+)</name>
        <dbReference type="ChEBI" id="CHEBI:29108"/>
    </cofactor>
</comment>
<dbReference type="PANTHER" id="PTHR12143">
    <property type="entry name" value="PEPTIDE N-GLYCANASE PNGASE -RELATED"/>
    <property type="match status" value="1"/>
</dbReference>
<comment type="subunit">
    <text evidence="2">Monomer.</text>
</comment>
<dbReference type="GO" id="GO:0005975">
    <property type="term" value="P:carbohydrate metabolic process"/>
    <property type="evidence" value="ECO:0007669"/>
    <property type="project" value="InterPro"/>
</dbReference>
<dbReference type="PANTHER" id="PTHR12143:SF43">
    <property type="entry name" value="PUTATIVE-RELATED"/>
    <property type="match status" value="1"/>
</dbReference>
<evidence type="ECO:0000259" key="6">
    <source>
        <dbReference type="Pfam" id="PF17678"/>
    </source>
</evidence>
<evidence type="ECO:0000256" key="1">
    <source>
        <dbReference type="ARBA" id="ARBA00001913"/>
    </source>
</evidence>
<feature type="signal peptide" evidence="4">
    <location>
        <begin position="1"/>
        <end position="21"/>
    </location>
</feature>
<gene>
    <name evidence="7" type="ORF">KL86DYS2_12626</name>
</gene>
<dbReference type="GO" id="GO:0000224">
    <property type="term" value="F:peptide-N4-(N-acetyl-beta-glucosaminyl)asparagine amidase activity"/>
    <property type="evidence" value="ECO:0007669"/>
    <property type="project" value="TreeGrafter"/>
</dbReference>
<name>A0A212JYL5_9BACT</name>
<dbReference type="EMBL" id="FLUL01000001">
    <property type="protein sequence ID" value="SBW04519.1"/>
    <property type="molecule type" value="Genomic_DNA"/>
</dbReference>
<dbReference type="RefSeq" id="WP_296950486.1">
    <property type="nucleotide sequence ID" value="NZ_LT599021.1"/>
</dbReference>
<evidence type="ECO:0000313" key="7">
    <source>
        <dbReference type="EMBL" id="SBW04519.1"/>
    </source>
</evidence>
<dbReference type="AlphaFoldDB" id="A0A212JYL5"/>
<dbReference type="Gene3D" id="2.70.98.10">
    <property type="match status" value="1"/>
</dbReference>
<dbReference type="InterPro" id="IPR050883">
    <property type="entry name" value="PNGase"/>
</dbReference>
<evidence type="ECO:0008006" key="8">
    <source>
        <dbReference type="Google" id="ProtNLM"/>
    </source>
</evidence>
<dbReference type="InterPro" id="IPR014718">
    <property type="entry name" value="GH-type_carb-bd"/>
</dbReference>
<dbReference type="PROSITE" id="PS51257">
    <property type="entry name" value="PROKAR_LIPOPROTEIN"/>
    <property type="match status" value="1"/>
</dbReference>
<evidence type="ECO:0000256" key="3">
    <source>
        <dbReference type="ARBA" id="ARBA00022837"/>
    </source>
</evidence>
<dbReference type="GO" id="GO:0006516">
    <property type="term" value="P:glycoprotein catabolic process"/>
    <property type="evidence" value="ECO:0007669"/>
    <property type="project" value="TreeGrafter"/>
</dbReference>
<keyword evidence="3" id="KW-0106">Calcium</keyword>
<dbReference type="Pfam" id="PF07971">
    <property type="entry name" value="Glyco_hydro_92"/>
    <property type="match status" value="1"/>
</dbReference>
<dbReference type="InterPro" id="IPR041371">
    <property type="entry name" value="GH92_N"/>
</dbReference>
<evidence type="ECO:0000256" key="4">
    <source>
        <dbReference type="SAM" id="SignalP"/>
    </source>
</evidence>
<dbReference type="GO" id="GO:0005829">
    <property type="term" value="C:cytosol"/>
    <property type="evidence" value="ECO:0007669"/>
    <property type="project" value="TreeGrafter"/>
</dbReference>
<dbReference type="Gene3D" id="1.20.1050.60">
    <property type="entry name" value="alpha-1,2-mannosidase"/>
    <property type="match status" value="1"/>
</dbReference>
<dbReference type="NCBIfam" id="TIGR01180">
    <property type="entry name" value="aman2_put"/>
    <property type="match status" value="1"/>
</dbReference>
<dbReference type="GO" id="GO:0030246">
    <property type="term" value="F:carbohydrate binding"/>
    <property type="evidence" value="ECO:0007669"/>
    <property type="project" value="InterPro"/>
</dbReference>
<dbReference type="InterPro" id="IPR005887">
    <property type="entry name" value="GH92_a_mannosidase_put"/>
</dbReference>
<dbReference type="SUPFAM" id="SSF48208">
    <property type="entry name" value="Six-hairpin glycosidases"/>
    <property type="match status" value="1"/>
</dbReference>
<dbReference type="Gene3D" id="3.30.2080.10">
    <property type="entry name" value="GH92 mannosidase domain"/>
    <property type="match status" value="1"/>
</dbReference>
<accession>A0A212JYL5</accession>
<dbReference type="InterPro" id="IPR008928">
    <property type="entry name" value="6-hairpin_glycosidase_sf"/>
</dbReference>
<reference evidence="7" key="1">
    <citation type="submission" date="2016-04" db="EMBL/GenBank/DDBJ databases">
        <authorList>
            <person name="Evans L.H."/>
            <person name="Alamgir A."/>
            <person name="Owens N."/>
            <person name="Weber N.D."/>
            <person name="Virtaneva K."/>
            <person name="Barbian K."/>
            <person name="Babar A."/>
            <person name="Rosenke K."/>
        </authorList>
    </citation>
    <scope>NUCLEOTIDE SEQUENCE</scope>
    <source>
        <strain evidence="7">86-2</strain>
    </source>
</reference>